<sequence>MNLIQYLNIQTVQQQVDCVQLKLMVTPQVCQPFGQLHGGINSVLAETAASMGANLNLPAHQVAVGTQLQTNHLRSVTEGELFVQATPIQRGSRLQVWQAVTYQQARDQPTSLSTVTLLAVDNHHSIK</sequence>
<dbReference type="Proteomes" id="UP000831495">
    <property type="component" value="Chromosome"/>
</dbReference>
<evidence type="ECO:0000259" key="3">
    <source>
        <dbReference type="Pfam" id="PF03061"/>
    </source>
</evidence>
<feature type="domain" description="Thioesterase" evidence="3">
    <location>
        <begin position="33"/>
        <end position="104"/>
    </location>
</feature>
<evidence type="ECO:0000256" key="2">
    <source>
        <dbReference type="ARBA" id="ARBA00022801"/>
    </source>
</evidence>
<dbReference type="InterPro" id="IPR006683">
    <property type="entry name" value="Thioestr_dom"/>
</dbReference>
<dbReference type="NCBIfam" id="TIGR00369">
    <property type="entry name" value="unchar_dom_1"/>
    <property type="match status" value="1"/>
</dbReference>
<dbReference type="EMBL" id="CP093366">
    <property type="protein sequence ID" value="UQS81977.1"/>
    <property type="molecule type" value="Genomic_DNA"/>
</dbReference>
<dbReference type="PANTHER" id="PTHR43240:SF5">
    <property type="entry name" value="1,4-DIHYDROXY-2-NAPHTHOYL-COA THIOESTERASE 1"/>
    <property type="match status" value="1"/>
</dbReference>
<accession>A0ABY4P8K4</accession>
<keyword evidence="5" id="KW-1185">Reference proteome</keyword>
<name>A0ABY4P8K4_9LACO</name>
<dbReference type="RefSeq" id="WP_249514245.1">
    <property type="nucleotide sequence ID" value="NZ_CP093366.1"/>
</dbReference>
<reference evidence="4" key="1">
    <citation type="journal article" date="2022" name="Int. J. Syst. Evol. Microbiol.">
        <title>Apilactobacillus apisilvae sp. nov., Nicolia spurrieriana gen. nov. sp. nov., Bombilactobacillus folatiphilus sp. nov. and Bombilactobacillus thymidiniphilus sp. nov., four new lactic acid bacterial isolates from stingless bees Tetragonula carbonaria and Austroplebeia australis.</title>
        <authorList>
            <person name="Oliphant S.A."/>
            <person name="Watson-Haigh N.S."/>
            <person name="Sumby K.M."/>
            <person name="Gardner J."/>
            <person name="Groom S."/>
            <person name="Jiranek V."/>
        </authorList>
    </citation>
    <scope>NUCLEOTIDE SEQUENCE</scope>
    <source>
        <strain evidence="4">SG4_D2</strain>
    </source>
</reference>
<evidence type="ECO:0000256" key="1">
    <source>
        <dbReference type="ARBA" id="ARBA00008324"/>
    </source>
</evidence>
<dbReference type="Gene3D" id="3.10.129.10">
    <property type="entry name" value="Hotdog Thioesterase"/>
    <property type="match status" value="1"/>
</dbReference>
<dbReference type="InterPro" id="IPR029069">
    <property type="entry name" value="HotDog_dom_sf"/>
</dbReference>
<evidence type="ECO:0000313" key="4">
    <source>
        <dbReference type="EMBL" id="UQS81977.1"/>
    </source>
</evidence>
<dbReference type="SUPFAM" id="SSF54637">
    <property type="entry name" value="Thioesterase/thiol ester dehydrase-isomerase"/>
    <property type="match status" value="1"/>
</dbReference>
<dbReference type="InterPro" id="IPR003736">
    <property type="entry name" value="PAAI_dom"/>
</dbReference>
<gene>
    <name evidence="4" type="ORF">MOO45_07250</name>
</gene>
<evidence type="ECO:0000313" key="5">
    <source>
        <dbReference type="Proteomes" id="UP000831495"/>
    </source>
</evidence>
<protein>
    <submittedName>
        <fullName evidence="4">PaaI family thioesterase</fullName>
    </submittedName>
</protein>
<dbReference type="PANTHER" id="PTHR43240">
    <property type="entry name" value="1,4-DIHYDROXY-2-NAPHTHOYL-COA THIOESTERASE 1"/>
    <property type="match status" value="1"/>
</dbReference>
<proteinExistence type="inferred from homology"/>
<dbReference type="Pfam" id="PF03061">
    <property type="entry name" value="4HBT"/>
    <property type="match status" value="1"/>
</dbReference>
<comment type="similarity">
    <text evidence="1">Belongs to the thioesterase PaaI family.</text>
</comment>
<organism evidence="4 5">
    <name type="scientific">Bombilactobacillus folatiphilus</name>
    <dbReference type="NCBI Taxonomy" id="2923362"/>
    <lineage>
        <taxon>Bacteria</taxon>
        <taxon>Bacillati</taxon>
        <taxon>Bacillota</taxon>
        <taxon>Bacilli</taxon>
        <taxon>Lactobacillales</taxon>
        <taxon>Lactobacillaceae</taxon>
        <taxon>Bombilactobacillus</taxon>
    </lineage>
</organism>
<dbReference type="CDD" id="cd03443">
    <property type="entry name" value="PaaI_thioesterase"/>
    <property type="match status" value="1"/>
</dbReference>
<keyword evidence="2" id="KW-0378">Hydrolase</keyword>